<sequence>MKKRHIVRSRQTSLELQSLQGCEMNEWTFGHNGKERMKKLMMRLLKCVLGTFVLLVFYFALSNIWKGEDWIGTYYGIKLNSQYTLWTTDPQGSHYSIQDNKAFEEMPSEVDSVQVAGNYVLGHSKKGYFLIDMKTQKLVYYAAKPMIKPWNDTVRLMSPHTYYQQHNRHIDIICMLLFLFSAVLLCWRIW</sequence>
<gene>
    <name evidence="2" type="ORF">NCTC13071_02498</name>
</gene>
<evidence type="ECO:0000313" key="3">
    <source>
        <dbReference type="Proteomes" id="UP000274578"/>
    </source>
</evidence>
<dbReference type="GeneID" id="85013233"/>
<reference evidence="2 3" key="1">
    <citation type="submission" date="2018-12" db="EMBL/GenBank/DDBJ databases">
        <authorList>
            <consortium name="Pathogen Informatics"/>
        </authorList>
    </citation>
    <scope>NUCLEOTIDE SEQUENCE [LARGE SCALE GENOMIC DNA]</scope>
    <source>
        <strain evidence="2 3">NCTC13071</strain>
    </source>
</reference>
<dbReference type="EMBL" id="LR134384">
    <property type="protein sequence ID" value="VEH16473.1"/>
    <property type="molecule type" value="Genomic_DNA"/>
</dbReference>
<proteinExistence type="predicted"/>
<keyword evidence="1" id="KW-0472">Membrane</keyword>
<feature type="transmembrane region" description="Helical" evidence="1">
    <location>
        <begin position="169"/>
        <end position="187"/>
    </location>
</feature>
<dbReference type="KEGG" id="poc:NCTC13071_02498"/>
<keyword evidence="1" id="KW-1133">Transmembrane helix</keyword>
<keyword evidence="1" id="KW-0812">Transmembrane</keyword>
<evidence type="ECO:0000313" key="2">
    <source>
        <dbReference type="EMBL" id="VEH16473.1"/>
    </source>
</evidence>
<feature type="transmembrane region" description="Helical" evidence="1">
    <location>
        <begin position="44"/>
        <end position="65"/>
    </location>
</feature>
<dbReference type="Proteomes" id="UP000274578">
    <property type="component" value="Chromosome 1"/>
</dbReference>
<organism evidence="2 3">
    <name type="scientific">Segatella oris</name>
    <dbReference type="NCBI Taxonomy" id="28135"/>
    <lineage>
        <taxon>Bacteria</taxon>
        <taxon>Pseudomonadati</taxon>
        <taxon>Bacteroidota</taxon>
        <taxon>Bacteroidia</taxon>
        <taxon>Bacteroidales</taxon>
        <taxon>Prevotellaceae</taxon>
        <taxon>Segatella</taxon>
    </lineage>
</organism>
<protein>
    <submittedName>
        <fullName evidence="2">Uncharacterized protein</fullName>
    </submittedName>
</protein>
<dbReference type="RefSeq" id="WP_018920517.1">
    <property type="nucleotide sequence ID" value="NZ_LR134384.1"/>
</dbReference>
<accession>A0A3S4X3M2</accession>
<name>A0A3S4X3M2_9BACT</name>
<evidence type="ECO:0000256" key="1">
    <source>
        <dbReference type="SAM" id="Phobius"/>
    </source>
</evidence>
<dbReference type="AlphaFoldDB" id="A0A3S4X3M2"/>